<organism evidence="2 3">
    <name type="scientific">Lentinula lateritia</name>
    <dbReference type="NCBI Taxonomy" id="40482"/>
    <lineage>
        <taxon>Eukaryota</taxon>
        <taxon>Fungi</taxon>
        <taxon>Dikarya</taxon>
        <taxon>Basidiomycota</taxon>
        <taxon>Agaricomycotina</taxon>
        <taxon>Agaricomycetes</taxon>
        <taxon>Agaricomycetidae</taxon>
        <taxon>Agaricales</taxon>
        <taxon>Marasmiineae</taxon>
        <taxon>Omphalotaceae</taxon>
        <taxon>Lentinula</taxon>
    </lineage>
</organism>
<comment type="caution">
    <text evidence="2">The sequence shown here is derived from an EMBL/GenBank/DDBJ whole genome shotgun (WGS) entry which is preliminary data.</text>
</comment>
<protein>
    <submittedName>
        <fullName evidence="2">Uncharacterized protein</fullName>
    </submittedName>
</protein>
<keyword evidence="3" id="KW-1185">Reference proteome</keyword>
<evidence type="ECO:0000313" key="2">
    <source>
        <dbReference type="EMBL" id="KAJ4496555.1"/>
    </source>
</evidence>
<feature type="region of interest" description="Disordered" evidence="1">
    <location>
        <begin position="27"/>
        <end position="57"/>
    </location>
</feature>
<name>A0ABQ8VPN8_9AGAR</name>
<proteinExistence type="predicted"/>
<sequence>MNMDMILTERYSDPDDVWFAISGRVNESGESAPVPISKSNDDDANYDDPPELNEDSVEYDEGSCEFSVSQPVTELVSPQLQGNSVSSTTRRSNPASTDLHLLRRVRIIKSMPETGSKSFLHPDVIDHFQGESVLDLMPCSVPRYLKFSHPLLLPVYFMTGL</sequence>
<reference evidence="2" key="1">
    <citation type="submission" date="2022-08" db="EMBL/GenBank/DDBJ databases">
        <title>A Global Phylogenomic Analysis of the Shiitake Genus Lentinula.</title>
        <authorList>
            <consortium name="DOE Joint Genome Institute"/>
            <person name="Sierra-Patev S."/>
            <person name="Min B."/>
            <person name="Naranjo-Ortiz M."/>
            <person name="Looney B."/>
            <person name="Konkel Z."/>
            <person name="Slot J.C."/>
            <person name="Sakamoto Y."/>
            <person name="Steenwyk J.L."/>
            <person name="Rokas A."/>
            <person name="Carro J."/>
            <person name="Camarero S."/>
            <person name="Ferreira P."/>
            <person name="Molpeceres G."/>
            <person name="Ruiz-Duenas F.J."/>
            <person name="Serrano A."/>
            <person name="Henrissat B."/>
            <person name="Drula E."/>
            <person name="Hughes K.W."/>
            <person name="Mata J.L."/>
            <person name="Ishikawa N.K."/>
            <person name="Vargas-Isla R."/>
            <person name="Ushijima S."/>
            <person name="Smith C.A."/>
            <person name="Ahrendt S."/>
            <person name="Andreopoulos W."/>
            <person name="He G."/>
            <person name="Labutti K."/>
            <person name="Lipzen A."/>
            <person name="Ng V."/>
            <person name="Riley R."/>
            <person name="Sandor L."/>
            <person name="Barry K."/>
            <person name="Martinez A.T."/>
            <person name="Xiao Y."/>
            <person name="Gibbons J.G."/>
            <person name="Terashima K."/>
            <person name="Grigoriev I.V."/>
            <person name="Hibbett D.S."/>
        </authorList>
    </citation>
    <scope>NUCLEOTIDE SEQUENCE</scope>
    <source>
        <strain evidence="2">RHP3577 ss4</strain>
    </source>
</reference>
<evidence type="ECO:0000313" key="3">
    <source>
        <dbReference type="Proteomes" id="UP001150217"/>
    </source>
</evidence>
<evidence type="ECO:0000256" key="1">
    <source>
        <dbReference type="SAM" id="MobiDB-lite"/>
    </source>
</evidence>
<dbReference type="EMBL" id="JANVFT010000027">
    <property type="protein sequence ID" value="KAJ4496555.1"/>
    <property type="molecule type" value="Genomic_DNA"/>
</dbReference>
<gene>
    <name evidence="2" type="ORF">C8R41DRAFT_866169</name>
</gene>
<accession>A0ABQ8VPN8</accession>
<dbReference type="Proteomes" id="UP001150217">
    <property type="component" value="Unassembled WGS sequence"/>
</dbReference>
<feature type="compositionally biased region" description="Acidic residues" evidence="1">
    <location>
        <begin position="42"/>
        <end position="57"/>
    </location>
</feature>